<sequence length="127" mass="13756">MISRQAVLEVALCFAGRELTDGEENVLSILCGGALEQWLGRLREDVTEEDCQDLLVVASAWTALAGMTGALEQSQPTPLSFSAGDLTVRAREDRTGDACARSLQSQAERLMEPYVQDGCFAFLEVEG</sequence>
<name>A0A3E2B4K7_9FIRM</name>
<dbReference type="GeneID" id="97994973"/>
<gene>
    <name evidence="1" type="ORF">DV520_04370</name>
</gene>
<evidence type="ECO:0000313" key="1">
    <source>
        <dbReference type="EMBL" id="RFT06939.1"/>
    </source>
</evidence>
<comment type="caution">
    <text evidence="1">The sequence shown here is derived from an EMBL/GenBank/DDBJ whole genome shotgun (WGS) entry which is preliminary data.</text>
</comment>
<dbReference type="OrthoDB" id="1863627at2"/>
<organism evidence="1 2">
    <name type="scientific">Evtepia gabavorous</name>
    <dbReference type="NCBI Taxonomy" id="2211183"/>
    <lineage>
        <taxon>Bacteria</taxon>
        <taxon>Bacillati</taxon>
        <taxon>Bacillota</taxon>
        <taxon>Clostridia</taxon>
        <taxon>Eubacteriales</taxon>
        <taxon>Evtepia</taxon>
    </lineage>
</organism>
<keyword evidence="2" id="KW-1185">Reference proteome</keyword>
<accession>A0A3E2B4K7</accession>
<dbReference type="EMBL" id="QQRQ01000005">
    <property type="protein sequence ID" value="RFT06939.1"/>
    <property type="molecule type" value="Genomic_DNA"/>
</dbReference>
<dbReference type="AlphaFoldDB" id="A0A3E2B4K7"/>
<proteinExistence type="predicted"/>
<dbReference type="RefSeq" id="WP_117141909.1">
    <property type="nucleotide sequence ID" value="NZ_CAKXKJ010000004.1"/>
</dbReference>
<dbReference type="Proteomes" id="UP000260649">
    <property type="component" value="Unassembled WGS sequence"/>
</dbReference>
<evidence type="ECO:0000313" key="2">
    <source>
        <dbReference type="Proteomes" id="UP000260649"/>
    </source>
</evidence>
<reference evidence="1 2" key="1">
    <citation type="submission" date="2018-07" db="EMBL/GenBank/DDBJ databases">
        <title>GABA Modulating Bacteria of the Human Gut Microbiota.</title>
        <authorList>
            <person name="Strandwitz P."/>
            <person name="Kim K.H."/>
            <person name="Terekhova D."/>
            <person name="Liu J.K."/>
            <person name="Sharma A."/>
            <person name="Levering J."/>
            <person name="Mcdonald D."/>
            <person name="Dietrich D."/>
            <person name="Ramadhar T.R."/>
            <person name="Lekbua A."/>
            <person name="Mroue N."/>
            <person name="Liston C."/>
            <person name="Stewart E.J."/>
            <person name="Dubin M.J."/>
            <person name="Zengler K."/>
            <person name="Knight R."/>
            <person name="Gilbert J.A."/>
            <person name="Clardy J."/>
            <person name="Lewis K."/>
        </authorList>
    </citation>
    <scope>NUCLEOTIDE SEQUENCE [LARGE SCALE GENOMIC DNA]</scope>
    <source>
        <strain evidence="1 2">KLE1738</strain>
    </source>
</reference>
<protein>
    <submittedName>
        <fullName evidence="1">Uncharacterized protein</fullName>
    </submittedName>
</protein>